<dbReference type="Proteomes" id="UP000095023">
    <property type="component" value="Unassembled WGS sequence"/>
</dbReference>
<keyword evidence="7 9" id="KW-1133">Transmembrane helix</keyword>
<dbReference type="SUPFAM" id="SSF52833">
    <property type="entry name" value="Thioredoxin-like"/>
    <property type="match status" value="1"/>
</dbReference>
<dbReference type="PANTHER" id="PTHR12692:SF0">
    <property type="entry name" value="GH11935P"/>
    <property type="match status" value="1"/>
</dbReference>
<reference evidence="12" key="1">
    <citation type="submission" date="2016-02" db="EMBL/GenBank/DDBJ databases">
        <title>Comparative genomics of biotechnologically important yeasts.</title>
        <authorList>
            <consortium name="DOE Joint Genome Institute"/>
            <person name="Riley R."/>
            <person name="Haridas S."/>
            <person name="Wolfe K.H."/>
            <person name="Lopes M.R."/>
            <person name="Hittinger C.T."/>
            <person name="Goker M."/>
            <person name="Salamov A."/>
            <person name="Wisecaver J."/>
            <person name="Long T.M."/>
            <person name="Aerts A.L."/>
            <person name="Barry K."/>
            <person name="Choi C."/>
            <person name="Clum A."/>
            <person name="Coughlan A.Y."/>
            <person name="Deshpande S."/>
            <person name="Douglass A.P."/>
            <person name="Hanson S.J."/>
            <person name="Klenk H.-P."/>
            <person name="Labutti K."/>
            <person name="Lapidus A."/>
            <person name="Lindquist E."/>
            <person name="Lipzen A."/>
            <person name="Meier-Kolthoff J.P."/>
            <person name="Ohm R.A."/>
            <person name="Otillar R.P."/>
            <person name="Pangilinan J."/>
            <person name="Peng Y."/>
            <person name="Rokas A."/>
            <person name="Rosa C.A."/>
            <person name="Scheuner C."/>
            <person name="Sibirny A.A."/>
            <person name="Slot J.C."/>
            <person name="Stielow J.B."/>
            <person name="Sun H."/>
            <person name="Kurtzman C.P."/>
            <person name="Blackwell M."/>
            <person name="Jeffries T.W."/>
            <person name="Grigoriev I.V."/>
        </authorList>
    </citation>
    <scope>NUCLEOTIDE SEQUENCE [LARGE SCALE GENOMIC DNA]</scope>
    <source>
        <strain evidence="12">NRRL Y-17796</strain>
    </source>
</reference>
<dbReference type="Pfam" id="PF04756">
    <property type="entry name" value="OST3_OST6"/>
    <property type="match status" value="1"/>
</dbReference>
<dbReference type="CDD" id="cd02947">
    <property type="entry name" value="TRX_family"/>
    <property type="match status" value="1"/>
</dbReference>
<feature type="transmembrane region" description="Helical" evidence="9">
    <location>
        <begin position="276"/>
        <end position="297"/>
    </location>
</feature>
<dbReference type="EMBL" id="KV453841">
    <property type="protein sequence ID" value="ODV91766.1"/>
    <property type="molecule type" value="Genomic_DNA"/>
</dbReference>
<evidence type="ECO:0000256" key="4">
    <source>
        <dbReference type="ARBA" id="ARBA00022692"/>
    </source>
</evidence>
<evidence type="ECO:0000256" key="10">
    <source>
        <dbReference type="SAM" id="SignalP"/>
    </source>
</evidence>
<keyword evidence="8 9" id="KW-0472">Membrane</keyword>
<dbReference type="InterPro" id="IPR021149">
    <property type="entry name" value="OligosaccharylTrfase_OST3/OST6"/>
</dbReference>
<dbReference type="OrthoDB" id="67566at2759"/>
<evidence type="ECO:0000256" key="7">
    <source>
        <dbReference type="ARBA" id="ARBA00022989"/>
    </source>
</evidence>
<feature type="transmembrane region" description="Helical" evidence="9">
    <location>
        <begin position="247"/>
        <end position="264"/>
    </location>
</feature>
<dbReference type="InterPro" id="IPR036249">
    <property type="entry name" value="Thioredoxin-like_sf"/>
</dbReference>
<evidence type="ECO:0000256" key="3">
    <source>
        <dbReference type="ARBA" id="ARBA00009561"/>
    </source>
</evidence>
<organism evidence="11 12">
    <name type="scientific">Tortispora caseinolytica NRRL Y-17796</name>
    <dbReference type="NCBI Taxonomy" id="767744"/>
    <lineage>
        <taxon>Eukaryota</taxon>
        <taxon>Fungi</taxon>
        <taxon>Dikarya</taxon>
        <taxon>Ascomycota</taxon>
        <taxon>Saccharomycotina</taxon>
        <taxon>Trigonopsidomycetes</taxon>
        <taxon>Trigonopsidales</taxon>
        <taxon>Trigonopsidaceae</taxon>
        <taxon>Tortispora</taxon>
    </lineage>
</organism>
<gene>
    <name evidence="11" type="ORF">CANCADRAFT_30099</name>
</gene>
<evidence type="ECO:0000313" key="12">
    <source>
        <dbReference type="Proteomes" id="UP000095023"/>
    </source>
</evidence>
<evidence type="ECO:0000256" key="6">
    <source>
        <dbReference type="ARBA" id="ARBA00022824"/>
    </source>
</evidence>
<keyword evidence="12" id="KW-1185">Reference proteome</keyword>
<feature type="transmembrane region" description="Helical" evidence="9">
    <location>
        <begin position="194"/>
        <end position="213"/>
    </location>
</feature>
<accession>A0A1E4TJ47</accession>
<comment type="subcellular location">
    <subcellularLocation>
        <location evidence="2">Endoplasmic reticulum membrane</location>
        <topology evidence="2">Multi-pass membrane protein</topology>
    </subcellularLocation>
</comment>
<name>A0A1E4TJ47_9ASCO</name>
<evidence type="ECO:0000256" key="9">
    <source>
        <dbReference type="SAM" id="Phobius"/>
    </source>
</evidence>
<dbReference type="PANTHER" id="PTHR12692">
    <property type="entry name" value="DOLICHYL-DIPHOSPHOOLIGOSACCHARIDE--PROTEIN GLYCOSYLTRANSFERASE-RELATED"/>
    <property type="match status" value="1"/>
</dbReference>
<evidence type="ECO:0000313" key="11">
    <source>
        <dbReference type="EMBL" id="ODV91766.1"/>
    </source>
</evidence>
<keyword evidence="5 10" id="KW-0732">Signal</keyword>
<proteinExistence type="inferred from homology"/>
<evidence type="ECO:0000256" key="1">
    <source>
        <dbReference type="ARBA" id="ARBA00002791"/>
    </source>
</evidence>
<evidence type="ECO:0008006" key="13">
    <source>
        <dbReference type="Google" id="ProtNLM"/>
    </source>
</evidence>
<feature type="signal peptide" evidence="10">
    <location>
        <begin position="1"/>
        <end position="21"/>
    </location>
</feature>
<protein>
    <recommendedName>
        <fullName evidence="13">Thioredoxin domain-containing protein</fullName>
    </recommendedName>
</protein>
<dbReference type="GO" id="GO:0018279">
    <property type="term" value="P:protein N-linked glycosylation via asparagine"/>
    <property type="evidence" value="ECO:0007669"/>
    <property type="project" value="TreeGrafter"/>
</dbReference>
<evidence type="ECO:0000256" key="5">
    <source>
        <dbReference type="ARBA" id="ARBA00022729"/>
    </source>
</evidence>
<feature type="chain" id="PRO_5009163253" description="Thioredoxin domain-containing protein" evidence="10">
    <location>
        <begin position="22"/>
        <end position="312"/>
    </location>
</feature>
<dbReference type="GO" id="GO:0008250">
    <property type="term" value="C:oligosaccharyltransferase complex"/>
    <property type="evidence" value="ECO:0007669"/>
    <property type="project" value="TreeGrafter"/>
</dbReference>
<evidence type="ECO:0000256" key="8">
    <source>
        <dbReference type="ARBA" id="ARBA00023136"/>
    </source>
</evidence>
<feature type="transmembrane region" description="Helical" evidence="9">
    <location>
        <begin position="162"/>
        <end position="182"/>
    </location>
</feature>
<dbReference type="AlphaFoldDB" id="A0A1E4TJ47"/>
<comment type="similarity">
    <text evidence="3">Belongs to the OST3/OST6 family.</text>
</comment>
<keyword evidence="4 9" id="KW-0812">Transmembrane</keyword>
<sequence length="312" mass="34898">MKLSWLLPVAVAAASLEEILSRSKGGQPIEIFSDDEVKTILAEPREDTVIFVFTALDPSINCEPCRMFKPTFELLAKSWYTKHSGGLGLQFAFTDFKNNRETFQRLQILQAPLIKIYPGKRAAFSEEIQYTPTSAHMPAEYVAKEISQLIGIELKINRPTDWATVFLKLSIGLLVLTSVYFTARHIRTIIFNKFIWTIISIFLYLTFVSGSMFNNIRHVPYVGGDGHGNPAYFANGLSMQFAVESQIVTLLYGALAFAVIALATRAATNKNPSVQAVTVFSWLFVLYTVNAYLVSVFSSKQGGGYPFHLPPW</sequence>
<keyword evidence="6" id="KW-0256">Endoplasmic reticulum</keyword>
<comment type="function">
    <text evidence="1">Subunit of the oligosaccharyl transferase (OST) complex that catalyzes the initial transfer of a defined glycan (Glc(3)Man(9)GlcNAc(2) in eukaryotes) from the lipid carrier dolichol-pyrophosphate to an asparagine residue within an Asn-X-Ser/Thr consensus motif in nascent polypeptide chains, the first step in protein N-glycosylation. N-glycosylation occurs cotranslationally and the complex associates with the Sec61 complex at the channel-forming translocon complex that mediates protein translocation across the endoplasmic reticulum (ER). All subunits are required for a maximal enzyme activity.</text>
</comment>
<evidence type="ECO:0000256" key="2">
    <source>
        <dbReference type="ARBA" id="ARBA00004477"/>
    </source>
</evidence>
<dbReference type="Gene3D" id="3.40.30.10">
    <property type="entry name" value="Glutaredoxin"/>
    <property type="match status" value="1"/>
</dbReference>